<dbReference type="InterPro" id="IPR039265">
    <property type="entry name" value="DIR1-like"/>
</dbReference>
<dbReference type="PANTHER" id="PTHR33122">
    <property type="entry name" value="LIPID BINDING PROTEIN-RELATED"/>
    <property type="match status" value="1"/>
</dbReference>
<evidence type="ECO:0000259" key="5">
    <source>
        <dbReference type="Pfam" id="PF14368"/>
    </source>
</evidence>
<dbReference type="EMBL" id="JXTB01000135">
    <property type="protein sequence ID" value="PON59943.1"/>
    <property type="molecule type" value="Genomic_DNA"/>
</dbReference>
<dbReference type="Proteomes" id="UP000237105">
    <property type="component" value="Unassembled WGS sequence"/>
</dbReference>
<evidence type="ECO:0000256" key="4">
    <source>
        <dbReference type="SAM" id="SignalP"/>
    </source>
</evidence>
<evidence type="ECO:0000256" key="3">
    <source>
        <dbReference type="ARBA" id="ARBA00023121"/>
    </source>
</evidence>
<keyword evidence="3" id="KW-0446">Lipid-binding</keyword>
<dbReference type="OrthoDB" id="1737331at2759"/>
<evidence type="ECO:0000313" key="6">
    <source>
        <dbReference type="EMBL" id="PON59943.1"/>
    </source>
</evidence>
<dbReference type="GO" id="GO:0009627">
    <property type="term" value="P:systemic acquired resistance"/>
    <property type="evidence" value="ECO:0007669"/>
    <property type="project" value="InterPro"/>
</dbReference>
<reference evidence="7" key="1">
    <citation type="submission" date="2016-06" db="EMBL/GenBank/DDBJ databases">
        <title>Parallel loss of symbiosis genes in relatives of nitrogen-fixing non-legume Parasponia.</title>
        <authorList>
            <person name="Van Velzen R."/>
            <person name="Holmer R."/>
            <person name="Bu F."/>
            <person name="Rutten L."/>
            <person name="Van Zeijl A."/>
            <person name="Liu W."/>
            <person name="Santuari L."/>
            <person name="Cao Q."/>
            <person name="Sharma T."/>
            <person name="Shen D."/>
            <person name="Roswanjaya Y."/>
            <person name="Wardhani T."/>
            <person name="Kalhor M.S."/>
            <person name="Jansen J."/>
            <person name="Van den Hoogen J."/>
            <person name="Gungor B."/>
            <person name="Hartog M."/>
            <person name="Hontelez J."/>
            <person name="Verver J."/>
            <person name="Yang W.-C."/>
            <person name="Schijlen E."/>
            <person name="Repin R."/>
            <person name="Schilthuizen M."/>
            <person name="Schranz E."/>
            <person name="Heidstra R."/>
            <person name="Miyata K."/>
            <person name="Fedorova E."/>
            <person name="Kohlen W."/>
            <person name="Bisseling T."/>
            <person name="Smit S."/>
            <person name="Geurts R."/>
        </authorList>
    </citation>
    <scope>NUCLEOTIDE SEQUENCE [LARGE SCALE GENOMIC DNA]</scope>
    <source>
        <strain evidence="7">cv. WU1-14</strain>
    </source>
</reference>
<comment type="function">
    <text evidence="1">Plant non-specific lipid-transfer proteins transfer phospholipids as well as galactolipids across membranes. May play a role in wax or cutin deposition in the cell walls of expanding epidermal cells and certain secretory tissues.</text>
</comment>
<protein>
    <submittedName>
        <fullName evidence="6">Bifunctional inhibitor/plant lipid transfer protein/seed storage helical domain containing protein</fullName>
    </submittedName>
</protein>
<evidence type="ECO:0000256" key="1">
    <source>
        <dbReference type="ARBA" id="ARBA00003211"/>
    </source>
</evidence>
<keyword evidence="7" id="KW-1185">Reference proteome</keyword>
<dbReference type="AlphaFoldDB" id="A0A2P5CFX1"/>
<organism evidence="6 7">
    <name type="scientific">Parasponia andersonii</name>
    <name type="common">Sponia andersonii</name>
    <dbReference type="NCBI Taxonomy" id="3476"/>
    <lineage>
        <taxon>Eukaryota</taxon>
        <taxon>Viridiplantae</taxon>
        <taxon>Streptophyta</taxon>
        <taxon>Embryophyta</taxon>
        <taxon>Tracheophyta</taxon>
        <taxon>Spermatophyta</taxon>
        <taxon>Magnoliopsida</taxon>
        <taxon>eudicotyledons</taxon>
        <taxon>Gunneridae</taxon>
        <taxon>Pentapetalae</taxon>
        <taxon>rosids</taxon>
        <taxon>fabids</taxon>
        <taxon>Rosales</taxon>
        <taxon>Cannabaceae</taxon>
        <taxon>Parasponia</taxon>
    </lineage>
</organism>
<gene>
    <name evidence="6" type="ORF">PanWU01x14_156620</name>
</gene>
<dbReference type="PANTHER" id="PTHR33122:SF4">
    <property type="entry name" value="OS04G0415800 PROTEIN"/>
    <property type="match status" value="1"/>
</dbReference>
<keyword evidence="4" id="KW-0732">Signal</keyword>
<evidence type="ECO:0000313" key="7">
    <source>
        <dbReference type="Proteomes" id="UP000237105"/>
    </source>
</evidence>
<feature type="chain" id="PRO_5015196819" evidence="4">
    <location>
        <begin position="25"/>
        <end position="122"/>
    </location>
</feature>
<dbReference type="Gene3D" id="1.10.110.10">
    <property type="entry name" value="Plant lipid-transfer and hydrophobic proteins"/>
    <property type="match status" value="1"/>
</dbReference>
<dbReference type="SUPFAM" id="SSF47699">
    <property type="entry name" value="Bifunctional inhibitor/lipid-transfer protein/seed storage 2S albumin"/>
    <property type="match status" value="1"/>
</dbReference>
<name>A0A2P5CFX1_PARAD</name>
<feature type="domain" description="Bifunctional inhibitor/plant lipid transfer protein/seed storage helical" evidence="5">
    <location>
        <begin position="11"/>
        <end position="78"/>
    </location>
</feature>
<dbReference type="InterPro" id="IPR036312">
    <property type="entry name" value="Bifun_inhib/LTP/seed_sf"/>
</dbReference>
<dbReference type="InterPro" id="IPR016140">
    <property type="entry name" value="Bifunc_inhib/LTP/seed_store"/>
</dbReference>
<dbReference type="GO" id="GO:0005504">
    <property type="term" value="F:fatty acid binding"/>
    <property type="evidence" value="ECO:0007669"/>
    <property type="project" value="InterPro"/>
</dbReference>
<accession>A0A2P5CFX1</accession>
<comment type="caution">
    <text evidence="6">The sequence shown here is derived from an EMBL/GenBank/DDBJ whole genome shotgun (WGS) entry which is preliminary data.</text>
</comment>
<sequence>MKLIYFVGLLVVIASAFGIERAYGATNACGKSTLDNEAMKLAPCAVAAKDENAAVSDSCCQQVKKIGQNPSCLCAVLLLILPRALGSSLRSPLLSPNAATLQIVQWGTNVDVSILFIFRTIL</sequence>
<proteinExistence type="predicted"/>
<evidence type="ECO:0000256" key="2">
    <source>
        <dbReference type="ARBA" id="ARBA00022448"/>
    </source>
</evidence>
<dbReference type="Pfam" id="PF14368">
    <property type="entry name" value="LTP_2"/>
    <property type="match status" value="1"/>
</dbReference>
<keyword evidence="2" id="KW-0813">Transport</keyword>
<dbReference type="STRING" id="3476.A0A2P5CFX1"/>
<dbReference type="CDD" id="cd00010">
    <property type="entry name" value="AAI_LTSS"/>
    <property type="match status" value="1"/>
</dbReference>
<feature type="signal peptide" evidence="4">
    <location>
        <begin position="1"/>
        <end position="24"/>
    </location>
</feature>